<proteinExistence type="predicted"/>
<dbReference type="EMBL" id="CP039351">
    <property type="protein sequence ID" value="QCE00958.1"/>
    <property type="molecule type" value="Genomic_DNA"/>
</dbReference>
<name>A0A4D6MIX9_VIGUN</name>
<dbReference type="AlphaFoldDB" id="A0A4D6MIX9"/>
<protein>
    <submittedName>
        <fullName evidence="2">Uncharacterized protein</fullName>
    </submittedName>
</protein>
<gene>
    <name evidence="2" type="ORF">DEO72_LG7g2249</name>
</gene>
<accession>A0A4D6MIX9</accession>
<keyword evidence="1" id="KW-0175">Coiled coil</keyword>
<reference evidence="2 3" key="1">
    <citation type="submission" date="2019-04" db="EMBL/GenBank/DDBJ databases">
        <title>An improved genome assembly and genetic linkage map for asparagus bean, Vigna unguiculata ssp. sesquipedialis.</title>
        <authorList>
            <person name="Xia Q."/>
            <person name="Zhang R."/>
            <person name="Dong Y."/>
        </authorList>
    </citation>
    <scope>NUCLEOTIDE SEQUENCE [LARGE SCALE GENOMIC DNA]</scope>
    <source>
        <tissue evidence="2">Leaf</tissue>
    </source>
</reference>
<organism evidence="2 3">
    <name type="scientific">Vigna unguiculata</name>
    <name type="common">Cowpea</name>
    <dbReference type="NCBI Taxonomy" id="3917"/>
    <lineage>
        <taxon>Eukaryota</taxon>
        <taxon>Viridiplantae</taxon>
        <taxon>Streptophyta</taxon>
        <taxon>Embryophyta</taxon>
        <taxon>Tracheophyta</taxon>
        <taxon>Spermatophyta</taxon>
        <taxon>Magnoliopsida</taxon>
        <taxon>eudicotyledons</taxon>
        <taxon>Gunneridae</taxon>
        <taxon>Pentapetalae</taxon>
        <taxon>rosids</taxon>
        <taxon>fabids</taxon>
        <taxon>Fabales</taxon>
        <taxon>Fabaceae</taxon>
        <taxon>Papilionoideae</taxon>
        <taxon>50 kb inversion clade</taxon>
        <taxon>NPAAA clade</taxon>
        <taxon>indigoferoid/millettioid clade</taxon>
        <taxon>Phaseoleae</taxon>
        <taxon>Vigna</taxon>
    </lineage>
</organism>
<evidence type="ECO:0000256" key="1">
    <source>
        <dbReference type="SAM" id="Coils"/>
    </source>
</evidence>
<keyword evidence="3" id="KW-1185">Reference proteome</keyword>
<sequence length="449" mass="50411">MKRIQLEEGNLDDLWKRGRIFEPSSVSRGLSTFLKPQSTTAPHPWTLLSIHHTAGRIFEPSSVSRGLSTFLKPQSTTAPHPWTLLSIHHTAGRIFEPSSVSRGLSTFLKPQSTTAPHPWTLLSIHHTAGRIFEPSSVSRGLSTFLKPQSTTAPHPWTLLSIHHTAGRIFEPSSVSRGLSTFLKPQSTTAPHPWTLLSIHHTAGRIFEPSSVSRGLSTFLKPQSTTEPHPWTLLSIHHTEARIFEPSSVSRGLSTIQVQGPYCVNIVHAISQLGIMTDGSEDDGCTTETKVLHDVAVSEEELKHVVVQEGFHEYGCGFGKVERRSEGGCSSQDKEELMREILEQEVVIEELKQSIDLLKTKMKERRKKPPTEYDPCYDTNGCASQTHDHSFDLGGKSVEEDDEIHKSNDMCNEMEESNMYARMKHQPRTRYKSRSIRTPFASYGIRRLKK</sequence>
<evidence type="ECO:0000313" key="2">
    <source>
        <dbReference type="EMBL" id="QCE00958.1"/>
    </source>
</evidence>
<feature type="coiled-coil region" evidence="1">
    <location>
        <begin position="333"/>
        <end position="367"/>
    </location>
</feature>
<evidence type="ECO:0000313" key="3">
    <source>
        <dbReference type="Proteomes" id="UP000501690"/>
    </source>
</evidence>
<dbReference type="Proteomes" id="UP000501690">
    <property type="component" value="Linkage Group LG7"/>
</dbReference>